<accession>A0A8K0T3Z1</accession>
<feature type="region of interest" description="Disordered" evidence="1">
    <location>
        <begin position="1"/>
        <end position="21"/>
    </location>
</feature>
<feature type="compositionally biased region" description="Polar residues" evidence="1">
    <location>
        <begin position="176"/>
        <end position="197"/>
    </location>
</feature>
<proteinExistence type="predicted"/>
<evidence type="ECO:0000313" key="3">
    <source>
        <dbReference type="Proteomes" id="UP000813444"/>
    </source>
</evidence>
<name>A0A8K0T3Z1_9HYPO</name>
<dbReference type="OrthoDB" id="3439209at2759"/>
<keyword evidence="3" id="KW-1185">Reference proteome</keyword>
<reference evidence="2" key="1">
    <citation type="journal article" date="2021" name="Nat. Commun.">
        <title>Genetic determinants of endophytism in the Arabidopsis root mycobiome.</title>
        <authorList>
            <person name="Mesny F."/>
            <person name="Miyauchi S."/>
            <person name="Thiergart T."/>
            <person name="Pickel B."/>
            <person name="Atanasova L."/>
            <person name="Karlsson M."/>
            <person name="Huettel B."/>
            <person name="Barry K.W."/>
            <person name="Haridas S."/>
            <person name="Chen C."/>
            <person name="Bauer D."/>
            <person name="Andreopoulos W."/>
            <person name="Pangilinan J."/>
            <person name="LaButti K."/>
            <person name="Riley R."/>
            <person name="Lipzen A."/>
            <person name="Clum A."/>
            <person name="Drula E."/>
            <person name="Henrissat B."/>
            <person name="Kohler A."/>
            <person name="Grigoriev I.V."/>
            <person name="Martin F.M."/>
            <person name="Hacquard S."/>
        </authorList>
    </citation>
    <scope>NUCLEOTIDE SEQUENCE</scope>
    <source>
        <strain evidence="2">MPI-CAGE-CH-0235</strain>
    </source>
</reference>
<comment type="caution">
    <text evidence="2">The sequence shown here is derived from an EMBL/GenBank/DDBJ whole genome shotgun (WGS) entry which is preliminary data.</text>
</comment>
<feature type="compositionally biased region" description="Low complexity" evidence="1">
    <location>
        <begin position="210"/>
        <end position="228"/>
    </location>
</feature>
<gene>
    <name evidence="2" type="ORF">B0I35DRAFT_44732</name>
</gene>
<protein>
    <recommendedName>
        <fullName evidence="4">Myb-like domain-containing protein</fullName>
    </recommendedName>
</protein>
<feature type="region of interest" description="Disordered" evidence="1">
    <location>
        <begin position="172"/>
        <end position="258"/>
    </location>
</feature>
<dbReference type="AlphaFoldDB" id="A0A8K0T3Z1"/>
<dbReference type="Proteomes" id="UP000813444">
    <property type="component" value="Unassembled WGS sequence"/>
</dbReference>
<evidence type="ECO:0008006" key="4">
    <source>
        <dbReference type="Google" id="ProtNLM"/>
    </source>
</evidence>
<evidence type="ECO:0000313" key="2">
    <source>
        <dbReference type="EMBL" id="KAH7329418.1"/>
    </source>
</evidence>
<sequence length="374" mass="40242">MSLDSYLDGEHCPCSSSADTSPSTAYVTLAMLENKHGSSARWLGPINDQLGVRQVCRTSSSGNDGSDSPCIPCGPCSRGGTPSEASMFASTAVAEGSDVDDVPGLLGCQTCLLQESSSCFAPCVYVSPSELEMSPAACDTSAFNSSASSAFSDSSIDDENIVEMAACSLEDAPTPMESTPSPAQGRGSAQESPSQSRQHSRRKLPDRAPPRQAAARKPAAPKPAAKAQPGHEKKKAAESLPPSPNKAQHPNQPPIFPDRAAEDQYILDMRKKGYSYKKIHELGGFDKEVSSLRGRHRVLTRDKSERVRKPQWTAEDRELLPTIVRQVRRQHGGKKGLPWEKVAEAFRAHGGGSYPFSATACHKMWDTIRQNEGN</sequence>
<dbReference type="EMBL" id="JAGPNK010000001">
    <property type="protein sequence ID" value="KAH7329418.1"/>
    <property type="molecule type" value="Genomic_DNA"/>
</dbReference>
<organism evidence="2 3">
    <name type="scientific">Stachybotrys elegans</name>
    <dbReference type="NCBI Taxonomy" id="80388"/>
    <lineage>
        <taxon>Eukaryota</taxon>
        <taxon>Fungi</taxon>
        <taxon>Dikarya</taxon>
        <taxon>Ascomycota</taxon>
        <taxon>Pezizomycotina</taxon>
        <taxon>Sordariomycetes</taxon>
        <taxon>Hypocreomycetidae</taxon>
        <taxon>Hypocreales</taxon>
        <taxon>Stachybotryaceae</taxon>
        <taxon>Stachybotrys</taxon>
    </lineage>
</organism>
<evidence type="ECO:0000256" key="1">
    <source>
        <dbReference type="SAM" id="MobiDB-lite"/>
    </source>
</evidence>